<keyword evidence="7 9" id="KW-0472">Membrane</keyword>
<comment type="similarity">
    <text evidence="2">Belongs to the cation diffusion facilitator (CDF) transporter (TC 2.A.4) family. SLC30A subfamily.</text>
</comment>
<keyword evidence="4 9" id="KW-0812">Transmembrane</keyword>
<accession>A0A1F6CC10</accession>
<evidence type="ECO:0000256" key="9">
    <source>
        <dbReference type="SAM" id="Phobius"/>
    </source>
</evidence>
<feature type="region of interest" description="Disordered" evidence="8">
    <location>
        <begin position="1"/>
        <end position="25"/>
    </location>
</feature>
<proteinExistence type="inferred from homology"/>
<dbReference type="InterPro" id="IPR058533">
    <property type="entry name" value="Cation_efflux_TM"/>
</dbReference>
<comment type="caution">
    <text evidence="12">The sequence shown here is derived from an EMBL/GenBank/DDBJ whole genome shotgun (WGS) entry which is preliminary data.</text>
</comment>
<evidence type="ECO:0000256" key="5">
    <source>
        <dbReference type="ARBA" id="ARBA00022989"/>
    </source>
</evidence>
<sequence>MAAPRGDSSGGRGIPIERHQHKHDSPESLDYNRAFALGVMLNAGFVLAEAVLGWVAQSLALVADAGHNLSDVLALLLAWGAASLSQRTPSAGRTYGWRRSSILAPLANAVVLLMVTGGVAWEALQRIAHPTTVDGGIVTLVAAVGVGVNTGAALLFVRGKDRDLNWRGAFLHLAADAAVSVGVVLTGIGILVTHQPWLDPAVSLVVCAVILWGTWGFLKDALNLAMDAVPRGIDTVALRGYLMGLPGVLEVHDLHVWGMSATHVALTVHVVVQELTDTNPLLATMNRELRDRYGIDHVTIQIEAGDPTYYCALAPVETV</sequence>
<evidence type="ECO:0000313" key="12">
    <source>
        <dbReference type="EMBL" id="OGG46550.1"/>
    </source>
</evidence>
<evidence type="ECO:0000313" key="13">
    <source>
        <dbReference type="Proteomes" id="UP000178606"/>
    </source>
</evidence>
<feature type="transmembrane region" description="Helical" evidence="9">
    <location>
        <begin position="106"/>
        <end position="124"/>
    </location>
</feature>
<evidence type="ECO:0000256" key="6">
    <source>
        <dbReference type="ARBA" id="ARBA00023065"/>
    </source>
</evidence>
<dbReference type="PANTHER" id="PTHR11562">
    <property type="entry name" value="CATION EFFLUX PROTEIN/ ZINC TRANSPORTER"/>
    <property type="match status" value="1"/>
</dbReference>
<dbReference type="NCBIfam" id="TIGR01297">
    <property type="entry name" value="CDF"/>
    <property type="match status" value="1"/>
</dbReference>
<feature type="transmembrane region" description="Helical" evidence="9">
    <location>
        <begin position="136"/>
        <end position="157"/>
    </location>
</feature>
<dbReference type="Pfam" id="PF16916">
    <property type="entry name" value="ZT_dimer"/>
    <property type="match status" value="1"/>
</dbReference>
<evidence type="ECO:0000256" key="8">
    <source>
        <dbReference type="SAM" id="MobiDB-lite"/>
    </source>
</evidence>
<dbReference type="InterPro" id="IPR036837">
    <property type="entry name" value="Cation_efflux_CTD_sf"/>
</dbReference>
<dbReference type="SUPFAM" id="SSF161111">
    <property type="entry name" value="Cation efflux protein transmembrane domain-like"/>
    <property type="match status" value="1"/>
</dbReference>
<dbReference type="SUPFAM" id="SSF160240">
    <property type="entry name" value="Cation efflux protein cytoplasmic domain-like"/>
    <property type="match status" value="1"/>
</dbReference>
<name>A0A1F6CC10_HANXR</name>
<feature type="domain" description="Cation efflux protein cytoplasmic" evidence="11">
    <location>
        <begin position="231"/>
        <end position="303"/>
    </location>
</feature>
<reference evidence="12 13" key="1">
    <citation type="journal article" date="2016" name="Nat. Commun.">
        <title>Thousands of microbial genomes shed light on interconnected biogeochemical processes in an aquifer system.</title>
        <authorList>
            <person name="Anantharaman K."/>
            <person name="Brown C.T."/>
            <person name="Hug L.A."/>
            <person name="Sharon I."/>
            <person name="Castelle C.J."/>
            <person name="Probst A.J."/>
            <person name="Thomas B.C."/>
            <person name="Singh A."/>
            <person name="Wilkins M.J."/>
            <person name="Karaoz U."/>
            <person name="Brodie E.L."/>
            <person name="Williams K.H."/>
            <person name="Hubbard S.S."/>
            <person name="Banfield J.F."/>
        </authorList>
    </citation>
    <scope>NUCLEOTIDE SEQUENCE [LARGE SCALE GENOMIC DNA]</scope>
    <source>
        <strain evidence="13">RIFCSPLOWO2_12_FULL_64_10</strain>
    </source>
</reference>
<feature type="transmembrane region" description="Helical" evidence="9">
    <location>
        <begin position="169"/>
        <end position="191"/>
    </location>
</feature>
<protein>
    <submittedName>
        <fullName evidence="12">Cobalt transporter</fullName>
    </submittedName>
</protein>
<dbReference type="Proteomes" id="UP000178606">
    <property type="component" value="Unassembled WGS sequence"/>
</dbReference>
<feature type="transmembrane region" description="Helical" evidence="9">
    <location>
        <begin position="34"/>
        <end position="56"/>
    </location>
</feature>
<evidence type="ECO:0000256" key="2">
    <source>
        <dbReference type="ARBA" id="ARBA00008873"/>
    </source>
</evidence>
<dbReference type="AlphaFoldDB" id="A0A1F6CC10"/>
<evidence type="ECO:0000256" key="7">
    <source>
        <dbReference type="ARBA" id="ARBA00023136"/>
    </source>
</evidence>
<keyword evidence="5 9" id="KW-1133">Transmembrane helix</keyword>
<evidence type="ECO:0000256" key="3">
    <source>
        <dbReference type="ARBA" id="ARBA00022448"/>
    </source>
</evidence>
<dbReference type="Gene3D" id="1.20.1510.10">
    <property type="entry name" value="Cation efflux protein transmembrane domain"/>
    <property type="match status" value="1"/>
</dbReference>
<dbReference type="InterPro" id="IPR027469">
    <property type="entry name" value="Cation_efflux_TMD_sf"/>
</dbReference>
<keyword evidence="3" id="KW-0813">Transport</keyword>
<gene>
    <name evidence="12" type="ORF">A3F84_18665</name>
</gene>
<evidence type="ECO:0000256" key="1">
    <source>
        <dbReference type="ARBA" id="ARBA00004141"/>
    </source>
</evidence>
<keyword evidence="6" id="KW-0406">Ion transport</keyword>
<dbReference type="GO" id="GO:0005886">
    <property type="term" value="C:plasma membrane"/>
    <property type="evidence" value="ECO:0007669"/>
    <property type="project" value="TreeGrafter"/>
</dbReference>
<dbReference type="GO" id="GO:0005385">
    <property type="term" value="F:zinc ion transmembrane transporter activity"/>
    <property type="evidence" value="ECO:0007669"/>
    <property type="project" value="TreeGrafter"/>
</dbReference>
<comment type="subcellular location">
    <subcellularLocation>
        <location evidence="1">Membrane</location>
        <topology evidence="1">Multi-pass membrane protein</topology>
    </subcellularLocation>
</comment>
<dbReference type="EMBL" id="MFKF01000303">
    <property type="protein sequence ID" value="OGG46550.1"/>
    <property type="molecule type" value="Genomic_DNA"/>
</dbReference>
<dbReference type="InterPro" id="IPR027470">
    <property type="entry name" value="Cation_efflux_CTD"/>
</dbReference>
<dbReference type="Pfam" id="PF01545">
    <property type="entry name" value="Cation_efflux"/>
    <property type="match status" value="1"/>
</dbReference>
<evidence type="ECO:0000256" key="4">
    <source>
        <dbReference type="ARBA" id="ARBA00022692"/>
    </source>
</evidence>
<feature type="compositionally biased region" description="Basic and acidic residues" evidence="8">
    <location>
        <begin position="15"/>
        <end position="25"/>
    </location>
</feature>
<feature type="domain" description="Cation efflux protein transmembrane" evidence="10">
    <location>
        <begin position="38"/>
        <end position="222"/>
    </location>
</feature>
<feature type="transmembrane region" description="Helical" evidence="9">
    <location>
        <begin position="197"/>
        <end position="218"/>
    </location>
</feature>
<dbReference type="InterPro" id="IPR050681">
    <property type="entry name" value="CDF/SLC30A"/>
</dbReference>
<dbReference type="PANTHER" id="PTHR11562:SF17">
    <property type="entry name" value="RE54080P-RELATED"/>
    <property type="match status" value="1"/>
</dbReference>
<dbReference type="InterPro" id="IPR002524">
    <property type="entry name" value="Cation_efflux"/>
</dbReference>
<evidence type="ECO:0000259" key="10">
    <source>
        <dbReference type="Pfam" id="PF01545"/>
    </source>
</evidence>
<organism evidence="12 13">
    <name type="scientific">Handelsmanbacteria sp. (strain RIFCSPLOWO2_12_FULL_64_10)</name>
    <dbReference type="NCBI Taxonomy" id="1817868"/>
    <lineage>
        <taxon>Bacteria</taxon>
        <taxon>Candidatus Handelsmaniibacteriota</taxon>
    </lineage>
</organism>
<evidence type="ECO:0000259" key="11">
    <source>
        <dbReference type="Pfam" id="PF16916"/>
    </source>
</evidence>